<evidence type="ECO:0000313" key="2">
    <source>
        <dbReference type="WBParaSite" id="MCU_002141-RA"/>
    </source>
</evidence>
<protein>
    <submittedName>
        <fullName evidence="2">FAR1 domain-containing protein</fullName>
    </submittedName>
</protein>
<name>A0A5K3EPK8_MESCO</name>
<evidence type="ECO:0000256" key="1">
    <source>
        <dbReference type="SAM" id="MobiDB-lite"/>
    </source>
</evidence>
<dbReference type="PANTHER" id="PTHR47086">
    <property type="entry name" value="BTB DOMAIN-CONTAINING PROTEIN"/>
    <property type="match status" value="1"/>
</dbReference>
<sequence>MMDTSRWFRDLVACRKYPTFNAFQQCLRAFQEASGYVFIKGNSNRFKEGHPLRETLVYRSVVYFCSSYNGKGNRKKRGTDCTAQIKVSGAGGVLTVVDWNMNHNHSMCAINLNSRLADTATVGENGSIPIHAICDDQNDQTELFMEAFPQMWFSAFSEFESRLKNFERVSGTHYNKWKGDKFRASRPERSTLVYRRLTYACYHYGESRQNENSRNRTPKIGCNSIIVLRAENNLLRVVRFDMRHCHVVGREYVECLPMPPRKCLKSLEPNHPLENSSSVGSAPDEPLVPRSRSSLTREEKFEIISPHLNHLADFVCNRDDVHFYRTLEVIQSIYEDWDDLPSRQRLIALDPQEHSNNSLSGGRIDVVSAHRVHKGDILYYEDSIR</sequence>
<dbReference type="AlphaFoldDB" id="A0A5K3EPK8"/>
<reference evidence="2" key="1">
    <citation type="submission" date="2019-11" db="UniProtKB">
        <authorList>
            <consortium name="WormBaseParasite"/>
        </authorList>
    </citation>
    <scope>IDENTIFICATION</scope>
</reference>
<feature type="region of interest" description="Disordered" evidence="1">
    <location>
        <begin position="267"/>
        <end position="293"/>
    </location>
</feature>
<proteinExistence type="predicted"/>
<organism evidence="2">
    <name type="scientific">Mesocestoides corti</name>
    <name type="common">Flatworm</name>
    <dbReference type="NCBI Taxonomy" id="53468"/>
    <lineage>
        <taxon>Eukaryota</taxon>
        <taxon>Metazoa</taxon>
        <taxon>Spiralia</taxon>
        <taxon>Lophotrochozoa</taxon>
        <taxon>Platyhelminthes</taxon>
        <taxon>Cestoda</taxon>
        <taxon>Eucestoda</taxon>
        <taxon>Cyclophyllidea</taxon>
        <taxon>Mesocestoididae</taxon>
        <taxon>Mesocestoides</taxon>
    </lineage>
</organism>
<dbReference type="WBParaSite" id="MCU_002141-RA">
    <property type="protein sequence ID" value="MCU_002141-RA"/>
    <property type="gene ID" value="MCU_002141"/>
</dbReference>
<dbReference type="InterPro" id="IPR040854">
    <property type="entry name" value="ZSWIM9"/>
</dbReference>
<accession>A0A5K3EPK8</accession>
<dbReference type="PANTHER" id="PTHR47086:SF4">
    <property type="entry name" value="BTB DOMAIN-CONTAINING PROTEIN"/>
    <property type="match status" value="1"/>
</dbReference>